<name>A0ABR1F4C4_9ASCO</name>
<evidence type="ECO:0000256" key="6">
    <source>
        <dbReference type="SAM" id="MobiDB-lite"/>
    </source>
</evidence>
<feature type="compositionally biased region" description="Basic and acidic residues" evidence="6">
    <location>
        <begin position="264"/>
        <end position="275"/>
    </location>
</feature>
<evidence type="ECO:0000256" key="2">
    <source>
        <dbReference type="ARBA" id="ARBA00018339"/>
    </source>
</evidence>
<comment type="similarity">
    <text evidence="1 5">Belongs to the NOP53 family.</text>
</comment>
<evidence type="ECO:0000256" key="3">
    <source>
        <dbReference type="ARBA" id="ARBA00022517"/>
    </source>
</evidence>
<comment type="caution">
    <text evidence="7">The sequence shown here is derived from an EMBL/GenBank/DDBJ whole genome shotgun (WGS) entry which is preliminary data.</text>
</comment>
<comment type="function">
    <text evidence="5">May play a role in ribosome biogenesis.</text>
</comment>
<dbReference type="EMBL" id="JBBJBU010000007">
    <property type="protein sequence ID" value="KAK7204657.1"/>
    <property type="molecule type" value="Genomic_DNA"/>
</dbReference>
<evidence type="ECO:0000256" key="5">
    <source>
        <dbReference type="PIRNR" id="PIRNR017302"/>
    </source>
</evidence>
<dbReference type="InterPro" id="IPR011687">
    <property type="entry name" value="Nop53/GLTSCR2"/>
</dbReference>
<feature type="compositionally biased region" description="Basic and acidic residues" evidence="6">
    <location>
        <begin position="294"/>
        <end position="307"/>
    </location>
</feature>
<keyword evidence="3 5" id="KW-0690">Ribosome biogenesis</keyword>
<feature type="compositionally biased region" description="Basic residues" evidence="6">
    <location>
        <begin position="9"/>
        <end position="18"/>
    </location>
</feature>
<comment type="subcellular location">
    <subcellularLocation>
        <location evidence="5">Nucleus</location>
        <location evidence="5">Nucleolus</location>
    </subcellularLocation>
    <subcellularLocation>
        <location evidence="5">Nucleus</location>
        <location evidence="5">Nucleoplasm</location>
    </subcellularLocation>
</comment>
<dbReference type="PIRSF" id="PIRSF017302">
    <property type="entry name" value="Gltscr2"/>
    <property type="match status" value="1"/>
</dbReference>
<sequence length="415" mass="47097">MSSKLRAQPSRKGKKAWRKNVDVSEVEQGLEDVREEKILVGTTLDKLDSDKLFAVDDSASSHVPKAFAKPLKADQILAERSAIPALMTRKRAREDEAAAERKKGNVQGVSYKDLARLLRKAGRVADGKSSIANLERDSHIVGDIYDAWGEDQEPSAQLKVRMAQEPEKKGVPNKKDIYAHAKEIGLDKTLSYVRKEKPPVTLSHPPIAFKESRRAVDLPKEGISYNPSLDSWQAILKEEHVKLEKQEKERKREEERQERIRQLGELLEERERLGLDEVDSDAEDEEETQKPVTIKREDEDNTIKKESQPATTSSTTDAPSSPSSSSTKVIDLSKPSRTTRKHKLGKYKVAERPITLKLADELTDSLRLLKPEGNLAKDRFISMQERGVIEARVQVFKGRKYKKNLTEKWSYKDIK</sequence>
<evidence type="ECO:0000313" key="7">
    <source>
        <dbReference type="EMBL" id="KAK7204657.1"/>
    </source>
</evidence>
<evidence type="ECO:0000256" key="1">
    <source>
        <dbReference type="ARBA" id="ARBA00008838"/>
    </source>
</evidence>
<dbReference type="PANTHER" id="PTHR14211">
    <property type="entry name" value="GLIOMA SUPPRESSOR CANDIDATE REGION GENE 2"/>
    <property type="match status" value="1"/>
</dbReference>
<proteinExistence type="inferred from homology"/>
<gene>
    <name evidence="7" type="ORF">BZA70DRAFT_311170</name>
</gene>
<reference evidence="7 8" key="1">
    <citation type="submission" date="2024-03" db="EMBL/GenBank/DDBJ databases">
        <title>Genome-scale model development and genomic sequencing of the oleaginous clade Lipomyces.</title>
        <authorList>
            <consortium name="Lawrence Berkeley National Laboratory"/>
            <person name="Czajka J.J."/>
            <person name="Han Y."/>
            <person name="Kim J."/>
            <person name="Mondo S.J."/>
            <person name="Hofstad B.A."/>
            <person name="Robles A."/>
            <person name="Haridas S."/>
            <person name="Riley R."/>
            <person name="LaButti K."/>
            <person name="Pangilinan J."/>
            <person name="Andreopoulos W."/>
            <person name="Lipzen A."/>
            <person name="Yan J."/>
            <person name="Wang M."/>
            <person name="Ng V."/>
            <person name="Grigoriev I.V."/>
            <person name="Spatafora J.W."/>
            <person name="Magnuson J.K."/>
            <person name="Baker S.E."/>
            <person name="Pomraning K.R."/>
        </authorList>
    </citation>
    <scope>NUCLEOTIDE SEQUENCE [LARGE SCALE GENOMIC DNA]</scope>
    <source>
        <strain evidence="7 8">Phaff 52-87</strain>
    </source>
</reference>
<feature type="region of interest" description="Disordered" evidence="6">
    <location>
        <begin position="264"/>
        <end position="342"/>
    </location>
</feature>
<keyword evidence="8" id="KW-1185">Reference proteome</keyword>
<feature type="compositionally biased region" description="Acidic residues" evidence="6">
    <location>
        <begin position="276"/>
        <end position="287"/>
    </location>
</feature>
<protein>
    <recommendedName>
        <fullName evidence="2 5">Ribosome biogenesis protein NOP53</fullName>
    </recommendedName>
</protein>
<feature type="compositionally biased region" description="Low complexity" evidence="6">
    <location>
        <begin position="308"/>
        <end position="327"/>
    </location>
</feature>
<accession>A0ABR1F4C4</accession>
<feature type="region of interest" description="Disordered" evidence="6">
    <location>
        <begin position="1"/>
        <end position="20"/>
    </location>
</feature>
<organism evidence="7 8">
    <name type="scientific">Myxozyma melibiosi</name>
    <dbReference type="NCBI Taxonomy" id="54550"/>
    <lineage>
        <taxon>Eukaryota</taxon>
        <taxon>Fungi</taxon>
        <taxon>Dikarya</taxon>
        <taxon>Ascomycota</taxon>
        <taxon>Saccharomycotina</taxon>
        <taxon>Lipomycetes</taxon>
        <taxon>Lipomycetales</taxon>
        <taxon>Lipomycetaceae</taxon>
        <taxon>Myxozyma</taxon>
    </lineage>
</organism>
<evidence type="ECO:0000313" key="8">
    <source>
        <dbReference type="Proteomes" id="UP001498771"/>
    </source>
</evidence>
<dbReference type="RefSeq" id="XP_064767690.1">
    <property type="nucleotide sequence ID" value="XM_064914946.1"/>
</dbReference>
<dbReference type="Pfam" id="PF07767">
    <property type="entry name" value="Nop53"/>
    <property type="match status" value="2"/>
</dbReference>
<dbReference type="GeneID" id="90040458"/>
<evidence type="ECO:0000256" key="4">
    <source>
        <dbReference type="ARBA" id="ARBA00023242"/>
    </source>
</evidence>
<dbReference type="Proteomes" id="UP001498771">
    <property type="component" value="Unassembled WGS sequence"/>
</dbReference>
<dbReference type="PANTHER" id="PTHR14211:SF7">
    <property type="entry name" value="RIBOSOME BIOGENESIS PROTEIN NOP53"/>
    <property type="match status" value="1"/>
</dbReference>
<keyword evidence="4 5" id="KW-0539">Nucleus</keyword>